<feature type="transmembrane region" description="Helical" evidence="1">
    <location>
        <begin position="35"/>
        <end position="56"/>
    </location>
</feature>
<protein>
    <submittedName>
        <fullName evidence="2">Uncharacterized protein</fullName>
    </submittedName>
</protein>
<dbReference type="EMBL" id="MTBC01000008">
    <property type="protein sequence ID" value="OQD42106.1"/>
    <property type="molecule type" value="Genomic_DNA"/>
</dbReference>
<feature type="transmembrane region" description="Helical" evidence="1">
    <location>
        <begin position="199"/>
        <end position="218"/>
    </location>
</feature>
<comment type="caution">
    <text evidence="2">The sequence shown here is derived from an EMBL/GenBank/DDBJ whole genome shotgun (WGS) entry which is preliminary data.</text>
</comment>
<feature type="transmembrane region" description="Helical" evidence="1">
    <location>
        <begin position="6"/>
        <end position="23"/>
    </location>
</feature>
<feature type="transmembrane region" description="Helical" evidence="1">
    <location>
        <begin position="68"/>
        <end position="90"/>
    </location>
</feature>
<evidence type="ECO:0000313" key="3">
    <source>
        <dbReference type="Proteomes" id="UP000191680"/>
    </source>
</evidence>
<sequence length="224" mass="26700">MLDFLSKNYFLALYAITWFISLFTFRKYFDTSLKYFPILLAYTFFTELLGCMVIYFEDFQLIYDTKATFHSSSIYNIYHFIYYIYFLIVLQKSLAVSKHKKLIYLFIAIFVLVNILNLFIQDPRTTSMVYAYLAGTVLLLITLVIYFKHLITIRNKFVFKYNLLAWISIGLVVFHGIYFPIKIIKEFFTDLYAAAFRDIHIAIVICMYILFCIGFIVGKRRAFR</sequence>
<dbReference type="RefSeq" id="WP_080319437.1">
    <property type="nucleotide sequence ID" value="NZ_MTBC01000008.1"/>
</dbReference>
<proteinExistence type="predicted"/>
<evidence type="ECO:0000256" key="1">
    <source>
        <dbReference type="SAM" id="Phobius"/>
    </source>
</evidence>
<feature type="transmembrane region" description="Helical" evidence="1">
    <location>
        <begin position="127"/>
        <end position="147"/>
    </location>
</feature>
<gene>
    <name evidence="2" type="ORF">BUL40_11815</name>
</gene>
<keyword evidence="1" id="KW-0812">Transmembrane</keyword>
<feature type="transmembrane region" description="Helical" evidence="1">
    <location>
        <begin position="102"/>
        <end position="121"/>
    </location>
</feature>
<dbReference type="OrthoDB" id="1435288at2"/>
<organism evidence="2 3">
    <name type="scientific">Croceivirga radicis</name>
    <dbReference type="NCBI Taxonomy" id="1929488"/>
    <lineage>
        <taxon>Bacteria</taxon>
        <taxon>Pseudomonadati</taxon>
        <taxon>Bacteroidota</taxon>
        <taxon>Flavobacteriia</taxon>
        <taxon>Flavobacteriales</taxon>
        <taxon>Flavobacteriaceae</taxon>
        <taxon>Croceivirga</taxon>
    </lineage>
</organism>
<keyword evidence="1" id="KW-0472">Membrane</keyword>
<keyword evidence="1" id="KW-1133">Transmembrane helix</keyword>
<keyword evidence="3" id="KW-1185">Reference proteome</keyword>
<accession>A0A1V6LQ64</accession>
<reference evidence="2 3" key="1">
    <citation type="submission" date="2016-12" db="EMBL/GenBank/DDBJ databases">
        <authorList>
            <person name="Song W.-J."/>
            <person name="Kurnit D.M."/>
        </authorList>
    </citation>
    <scope>NUCLEOTIDE SEQUENCE [LARGE SCALE GENOMIC DNA]</scope>
    <source>
        <strain evidence="2 3">HSG9</strain>
    </source>
</reference>
<evidence type="ECO:0000313" key="2">
    <source>
        <dbReference type="EMBL" id="OQD42106.1"/>
    </source>
</evidence>
<name>A0A1V6LQ64_9FLAO</name>
<feature type="transmembrane region" description="Helical" evidence="1">
    <location>
        <begin position="159"/>
        <end position="179"/>
    </location>
</feature>
<dbReference type="Proteomes" id="UP000191680">
    <property type="component" value="Unassembled WGS sequence"/>
</dbReference>
<dbReference type="AlphaFoldDB" id="A0A1V6LQ64"/>